<name>A0A4S4NZC7_9BACT</name>
<keyword evidence="1" id="KW-0378">Hydrolase</keyword>
<dbReference type="GO" id="GO:0001681">
    <property type="term" value="F:sialate O-acetylesterase activity"/>
    <property type="evidence" value="ECO:0007669"/>
    <property type="project" value="InterPro"/>
</dbReference>
<feature type="domain" description="Sialate O-acetylesterase" evidence="3">
    <location>
        <begin position="440"/>
        <end position="547"/>
    </location>
</feature>
<feature type="transmembrane region" description="Helical" evidence="2">
    <location>
        <begin position="35"/>
        <end position="59"/>
    </location>
</feature>
<dbReference type="Gene3D" id="3.40.50.1110">
    <property type="entry name" value="SGNH hydrolase"/>
    <property type="match status" value="2"/>
</dbReference>
<dbReference type="InterPro" id="IPR013783">
    <property type="entry name" value="Ig-like_fold"/>
</dbReference>
<dbReference type="PANTHER" id="PTHR22901">
    <property type="entry name" value="SIALATE O-ACETYLESTERASE"/>
    <property type="match status" value="1"/>
</dbReference>
<comment type="caution">
    <text evidence="4">The sequence shown here is derived from an EMBL/GenBank/DDBJ whole genome shotgun (WGS) entry which is preliminary data.</text>
</comment>
<evidence type="ECO:0000256" key="2">
    <source>
        <dbReference type="SAM" id="Phobius"/>
    </source>
</evidence>
<dbReference type="PANTHER" id="PTHR22901:SF0">
    <property type="entry name" value="SIALATE O-ACETYLESTERASE"/>
    <property type="match status" value="1"/>
</dbReference>
<evidence type="ECO:0000259" key="3">
    <source>
        <dbReference type="Pfam" id="PF03629"/>
    </source>
</evidence>
<dbReference type="InterPro" id="IPR039329">
    <property type="entry name" value="SIAE"/>
</dbReference>
<dbReference type="OrthoDB" id="9816001at2"/>
<keyword evidence="2" id="KW-0472">Membrane</keyword>
<organism evidence="4 5">
    <name type="scientific">Neolewinella litorea</name>
    <dbReference type="NCBI Taxonomy" id="2562452"/>
    <lineage>
        <taxon>Bacteria</taxon>
        <taxon>Pseudomonadati</taxon>
        <taxon>Bacteroidota</taxon>
        <taxon>Saprospiria</taxon>
        <taxon>Saprospirales</taxon>
        <taxon>Lewinellaceae</taxon>
        <taxon>Neolewinella</taxon>
    </lineage>
</organism>
<proteinExistence type="predicted"/>
<protein>
    <submittedName>
        <fullName evidence="4">9-O-acetylesterase</fullName>
    </submittedName>
</protein>
<dbReference type="SUPFAM" id="SSF52266">
    <property type="entry name" value="SGNH hydrolase"/>
    <property type="match status" value="1"/>
</dbReference>
<dbReference type="SUPFAM" id="SSF49785">
    <property type="entry name" value="Galactose-binding domain-like"/>
    <property type="match status" value="1"/>
</dbReference>
<dbReference type="InterPro" id="IPR008979">
    <property type="entry name" value="Galactose-bd-like_sf"/>
</dbReference>
<dbReference type="InterPro" id="IPR036514">
    <property type="entry name" value="SGNH_hydro_sf"/>
</dbReference>
<dbReference type="EMBL" id="SRSF01000001">
    <property type="protein sequence ID" value="THH41650.1"/>
    <property type="molecule type" value="Genomic_DNA"/>
</dbReference>
<evidence type="ECO:0000313" key="4">
    <source>
        <dbReference type="EMBL" id="THH41650.1"/>
    </source>
</evidence>
<dbReference type="AlphaFoldDB" id="A0A4S4NZC7"/>
<gene>
    <name evidence="4" type="ORF">E4021_03380</name>
</gene>
<accession>A0A4S4NZC7</accession>
<dbReference type="InterPro" id="IPR005181">
    <property type="entry name" value="SASA"/>
</dbReference>
<dbReference type="Pfam" id="PF03629">
    <property type="entry name" value="SASA"/>
    <property type="match status" value="2"/>
</dbReference>
<dbReference type="GO" id="GO:0005975">
    <property type="term" value="P:carbohydrate metabolic process"/>
    <property type="evidence" value="ECO:0007669"/>
    <property type="project" value="TreeGrafter"/>
</dbReference>
<reference evidence="4 5" key="1">
    <citation type="submission" date="2019-04" db="EMBL/GenBank/DDBJ databases">
        <title>Lewinella litorea sp. nov., isolated from a marine sand.</title>
        <authorList>
            <person name="Yoon J.-H."/>
        </authorList>
    </citation>
    <scope>NUCLEOTIDE SEQUENCE [LARGE SCALE GENOMIC DNA]</scope>
    <source>
        <strain evidence="4 5">HSMS-39</strain>
    </source>
</reference>
<keyword evidence="5" id="KW-1185">Reference proteome</keyword>
<evidence type="ECO:0000313" key="5">
    <source>
        <dbReference type="Proteomes" id="UP000308528"/>
    </source>
</evidence>
<evidence type="ECO:0000256" key="1">
    <source>
        <dbReference type="ARBA" id="ARBA00022801"/>
    </source>
</evidence>
<sequence length="682" mass="75101">MAWECCTRRLKPPGKSGIANKHDLPRPPIRSVVRLLLSLLPFLIGSVLVAQDLSFFAVFTDHAVLQRNVPHPVWGENSPNRKVTLSLDDQSFTVRTDRNGKWSITLPPTPAGGPHTLTVSDGSSTIALRDIYFGDVYLLSGQSNMEWRLAQSDPDSARARTIADPLIRQILVAKSSSDSPAETLALDEKWVPGTPEEMADFSGVGAYFAHYLRESGVRVPIGLLHSSWGGSRIEAWLPDAALTLNDRNAASGQRARLEAAALTTLQTYRNTFGSTDPPPTEDRGREEGFLADDTDLSDWGTMSLPAHWESQGYPDVDGVFYFRKTFSLTAEQASGEATLHLGAIDDGDLTYINGEVIGTTPNAYAQPRHYSVPATTLRAGRNSLAIRVSDTGGNGGFADPAEALYLETESSDKIPLHGDYHYRIGVLKMADARANHTPTLLYNAMIAPLQNLPVSAVLWYQGESNAGADDAPRYAHQLRALVSSWRRQLQSDTLPFYWVQLADYQAPPQQPDEPGWAVIREQQSRALDLPRTGQAVITDIGDADDIHPLNKWEVGRRLSLHARKDIYGHDVQARSPIATMLEVFDRYSVVHFSEVGEGLTLRQTPAQRYPLVGSLTVEDDAGAWHWAVSTLDAESNTLIILNPGGRPIRRVRYAWFNNPDDANLFSRQGLPVTPFEIGPDGK</sequence>
<feature type="domain" description="Sialate O-acetylesterase" evidence="3">
    <location>
        <begin position="135"/>
        <end position="240"/>
    </location>
</feature>
<keyword evidence="2" id="KW-1133">Transmembrane helix</keyword>
<keyword evidence="2" id="KW-0812">Transmembrane</keyword>
<dbReference type="Proteomes" id="UP000308528">
    <property type="component" value="Unassembled WGS sequence"/>
</dbReference>
<dbReference type="Gene3D" id="2.60.40.10">
    <property type="entry name" value="Immunoglobulins"/>
    <property type="match status" value="1"/>
</dbReference>